<sequence>MTIRTRIVLGVSAAAISLGLALAPAAFAQDKMGKDDGMMKKDTMSKDGMMKKDTMSKDDGMKKDTMSKDGMKKDDGMMKKH</sequence>
<evidence type="ECO:0000256" key="2">
    <source>
        <dbReference type="SAM" id="SignalP"/>
    </source>
</evidence>
<keyword evidence="4" id="KW-1185">Reference proteome</keyword>
<gene>
    <name evidence="3" type="ORF">CIT40_14760</name>
</gene>
<organism evidence="3 4">
    <name type="scientific">Bradyrhizobium amphicarpaeae</name>
    <dbReference type="NCBI Taxonomy" id="1404768"/>
    <lineage>
        <taxon>Bacteria</taxon>
        <taxon>Pseudomonadati</taxon>
        <taxon>Pseudomonadota</taxon>
        <taxon>Alphaproteobacteria</taxon>
        <taxon>Hyphomicrobiales</taxon>
        <taxon>Nitrobacteraceae</taxon>
        <taxon>Bradyrhizobium</taxon>
    </lineage>
</organism>
<dbReference type="RefSeq" id="WP_094896991.1">
    <property type="nucleotide sequence ID" value="NZ_CP029426.2"/>
</dbReference>
<dbReference type="EMBL" id="CP029426">
    <property type="protein sequence ID" value="AWM01175.1"/>
    <property type="molecule type" value="Genomic_DNA"/>
</dbReference>
<feature type="signal peptide" evidence="2">
    <location>
        <begin position="1"/>
        <end position="28"/>
    </location>
</feature>
<evidence type="ECO:0000313" key="3">
    <source>
        <dbReference type="EMBL" id="AWM01175.1"/>
    </source>
</evidence>
<reference evidence="3 4" key="1">
    <citation type="journal article" date="2017" name="Syst. Appl. Microbiol.">
        <title>Soybeans inoculated with root zone soils of Canadian native legumes harbour diverse and novel Bradyrhizobium spp. that possess agricultural potential.</title>
        <authorList>
            <person name="Bromfield E.S.P."/>
            <person name="Cloutier S."/>
            <person name="Tambong J.T."/>
            <person name="Tran Thi T.V."/>
        </authorList>
    </citation>
    <scope>NUCLEOTIDE SEQUENCE [LARGE SCALE GENOMIC DNA]</scope>
    <source>
        <strain evidence="3 4">39S1MB</strain>
    </source>
</reference>
<evidence type="ECO:0000256" key="1">
    <source>
        <dbReference type="SAM" id="MobiDB-lite"/>
    </source>
</evidence>
<keyword evidence="2" id="KW-0732">Signal</keyword>
<reference evidence="3 4" key="2">
    <citation type="journal article" date="2019" name="Int. J. Syst. Evol. Microbiol.">
        <title>Description and complete genome sequence of Bradyrhizobium amphicarpaeae sp. nov., harbouring photosystem and nitrogen-fixation genes.</title>
        <authorList>
            <person name="Bromfield E.S.P."/>
            <person name="Cloutier S."/>
            <person name="Nguyen H.D.T."/>
        </authorList>
    </citation>
    <scope>NUCLEOTIDE SEQUENCE [LARGE SCALE GENOMIC DNA]</scope>
    <source>
        <strain evidence="3 4">39S1MB</strain>
    </source>
</reference>
<proteinExistence type="predicted"/>
<feature type="region of interest" description="Disordered" evidence="1">
    <location>
        <begin position="33"/>
        <end position="81"/>
    </location>
</feature>
<dbReference type="Proteomes" id="UP000215884">
    <property type="component" value="Chromosome"/>
</dbReference>
<name>A0A2U8PUJ9_9BRAD</name>
<evidence type="ECO:0000313" key="4">
    <source>
        <dbReference type="Proteomes" id="UP000215884"/>
    </source>
</evidence>
<feature type="chain" id="PRO_5016097187" evidence="2">
    <location>
        <begin position="29"/>
        <end position="81"/>
    </location>
</feature>
<dbReference type="InterPro" id="IPR014299">
    <property type="entry name" value="Penta_MxKDx"/>
</dbReference>
<accession>A0A2U8PUJ9</accession>
<dbReference type="KEGG" id="brq:CIT40_14760"/>
<dbReference type="AlphaFoldDB" id="A0A2U8PUJ9"/>
<dbReference type="NCBIfam" id="TIGR02953">
    <property type="entry name" value="penta_MxKDx"/>
    <property type="match status" value="1"/>
</dbReference>
<protein>
    <submittedName>
        <fullName evidence="3">Pentapeptide MXKDX repeat protein</fullName>
    </submittedName>
</protein>